<evidence type="ECO:0000256" key="1">
    <source>
        <dbReference type="SAM" id="MobiDB-lite"/>
    </source>
</evidence>
<proteinExistence type="predicted"/>
<dbReference type="EMBL" id="IACN01059855">
    <property type="protein sequence ID" value="LAB56941.1"/>
    <property type="molecule type" value="Transcribed_RNA"/>
</dbReference>
<sequence length="169" mass="18390">MIAQQNHRHTSQRGQDTGEKAASGWVHPPGTGGCRGLVAPILLKSSQALRHLVVLQDVVFALLDGGWEQLLHGIPEEDVDLWEPFPLLPALWTLIPLGRRPPQCQAVPTEAVPAVQGGGVDEDVVAAVARELADRDPPADPWSVQPLCWPRKTGLLHVLSPWLPHILQP</sequence>
<evidence type="ECO:0000313" key="2">
    <source>
        <dbReference type="EMBL" id="LAB56941.1"/>
    </source>
</evidence>
<dbReference type="AlphaFoldDB" id="A0A2D4PFY6"/>
<reference evidence="2" key="1">
    <citation type="submission" date="2017-07" db="EMBL/GenBank/DDBJ databases">
        <authorList>
            <person name="Mikheyev A."/>
            <person name="Grau M."/>
        </authorList>
    </citation>
    <scope>NUCLEOTIDE SEQUENCE</scope>
    <source>
        <tissue evidence="2">Venom_gland</tissue>
    </source>
</reference>
<name>A0A2D4PFY6_MICSU</name>
<protein>
    <submittedName>
        <fullName evidence="2">Uncharacterized protein</fullName>
    </submittedName>
</protein>
<feature type="compositionally biased region" description="Basic residues" evidence="1">
    <location>
        <begin position="1"/>
        <end position="11"/>
    </location>
</feature>
<organism evidence="2">
    <name type="scientific">Micrurus surinamensis</name>
    <name type="common">Surinam coral snake</name>
    <dbReference type="NCBI Taxonomy" id="129470"/>
    <lineage>
        <taxon>Eukaryota</taxon>
        <taxon>Metazoa</taxon>
        <taxon>Chordata</taxon>
        <taxon>Craniata</taxon>
        <taxon>Vertebrata</taxon>
        <taxon>Euteleostomi</taxon>
        <taxon>Lepidosauria</taxon>
        <taxon>Squamata</taxon>
        <taxon>Bifurcata</taxon>
        <taxon>Unidentata</taxon>
        <taxon>Episquamata</taxon>
        <taxon>Toxicofera</taxon>
        <taxon>Serpentes</taxon>
        <taxon>Colubroidea</taxon>
        <taxon>Elapidae</taxon>
        <taxon>Elapinae</taxon>
        <taxon>Micrurus</taxon>
    </lineage>
</organism>
<feature type="region of interest" description="Disordered" evidence="1">
    <location>
        <begin position="1"/>
        <end position="25"/>
    </location>
</feature>
<reference evidence="2" key="2">
    <citation type="submission" date="2017-11" db="EMBL/GenBank/DDBJ databases">
        <title>Coralsnake Venomics: Analyses of Venom Gland Transcriptomes and Proteomes of Six Brazilian Taxa.</title>
        <authorList>
            <person name="Aird S.D."/>
            <person name="Jorge da Silva N."/>
            <person name="Qiu L."/>
            <person name="Villar-Briones A."/>
            <person name="Aparecida-Saddi V."/>
            <person name="Campos-Telles M.P."/>
            <person name="Grau M."/>
            <person name="Mikheyev A.S."/>
        </authorList>
    </citation>
    <scope>NUCLEOTIDE SEQUENCE</scope>
    <source>
        <tissue evidence="2">Venom_gland</tissue>
    </source>
</reference>
<accession>A0A2D4PFY6</accession>